<feature type="compositionally biased region" description="Basic residues" evidence="1">
    <location>
        <begin position="93"/>
        <end position="102"/>
    </location>
</feature>
<dbReference type="EMBL" id="BNED01000005">
    <property type="protein sequence ID" value="GHI76176.1"/>
    <property type="molecule type" value="Genomic_DNA"/>
</dbReference>
<dbReference type="Proteomes" id="UP000608522">
    <property type="component" value="Unassembled WGS sequence"/>
</dbReference>
<evidence type="ECO:0000313" key="2">
    <source>
        <dbReference type="EMBL" id="GHI76176.1"/>
    </source>
</evidence>
<feature type="compositionally biased region" description="Pro residues" evidence="1">
    <location>
        <begin position="79"/>
        <end position="91"/>
    </location>
</feature>
<dbReference type="Pfam" id="PF19565">
    <property type="entry name" value="DUF6087"/>
    <property type="match status" value="1"/>
</dbReference>
<evidence type="ECO:0000313" key="3">
    <source>
        <dbReference type="Proteomes" id="UP000608522"/>
    </source>
</evidence>
<dbReference type="InterPro" id="IPR045733">
    <property type="entry name" value="DUF6087"/>
</dbReference>
<organism evidence="2 3">
    <name type="scientific">Streptomyces spororaveus</name>
    <dbReference type="NCBI Taxonomy" id="284039"/>
    <lineage>
        <taxon>Bacteria</taxon>
        <taxon>Bacillati</taxon>
        <taxon>Actinomycetota</taxon>
        <taxon>Actinomycetes</taxon>
        <taxon>Kitasatosporales</taxon>
        <taxon>Streptomycetaceae</taxon>
        <taxon>Streptomyces</taxon>
    </lineage>
</organism>
<proteinExistence type="predicted"/>
<dbReference type="RefSeq" id="WP_202198418.1">
    <property type="nucleotide sequence ID" value="NZ_BAAATO010000031.1"/>
</dbReference>
<name>A0ABQ3T717_9ACTN</name>
<reference evidence="3" key="1">
    <citation type="submission" date="2023-07" db="EMBL/GenBank/DDBJ databases">
        <title>Whole genome shotgun sequence of Streptomyces spororaveus NBRC 15456.</title>
        <authorList>
            <person name="Komaki H."/>
            <person name="Tamura T."/>
        </authorList>
    </citation>
    <scope>NUCLEOTIDE SEQUENCE [LARGE SCALE GENOMIC DNA]</scope>
    <source>
        <strain evidence="3">NBRC 15456</strain>
    </source>
</reference>
<protein>
    <submittedName>
        <fullName evidence="2">Uncharacterized protein</fullName>
    </submittedName>
</protein>
<comment type="caution">
    <text evidence="2">The sequence shown here is derived from an EMBL/GenBank/DDBJ whole genome shotgun (WGS) entry which is preliminary data.</text>
</comment>
<keyword evidence="3" id="KW-1185">Reference proteome</keyword>
<gene>
    <name evidence="2" type="ORF">Sspor_17370</name>
</gene>
<sequence length="102" mass="11385">MSEDEPFDDWAKRYLARREARIGELRALPMDGPPGRGAHVNPKAPRFLMRWTGYEWAAEAVVDDYAAAQRLLHGIVQPGPEPGVPGRPLPKPTGRHRKPPPS</sequence>
<accession>A0ABQ3T717</accession>
<evidence type="ECO:0000256" key="1">
    <source>
        <dbReference type="SAM" id="MobiDB-lite"/>
    </source>
</evidence>
<feature type="region of interest" description="Disordered" evidence="1">
    <location>
        <begin position="75"/>
        <end position="102"/>
    </location>
</feature>